<dbReference type="InterPro" id="IPR036249">
    <property type="entry name" value="Thioredoxin-like_sf"/>
</dbReference>
<dbReference type="CDD" id="cd00570">
    <property type="entry name" value="GST_N_family"/>
    <property type="match status" value="1"/>
</dbReference>
<keyword evidence="1" id="KW-1133">Transmembrane helix</keyword>
<reference evidence="3" key="1">
    <citation type="submission" date="2021-02" db="EMBL/GenBank/DDBJ databases">
        <authorList>
            <person name="Nowell W R."/>
        </authorList>
    </citation>
    <scope>NUCLEOTIDE SEQUENCE</scope>
</reference>
<feature type="transmembrane region" description="Helical" evidence="1">
    <location>
        <begin position="86"/>
        <end position="103"/>
    </location>
</feature>
<dbReference type="AlphaFoldDB" id="A0A818ZVD1"/>
<dbReference type="Gene3D" id="3.40.30.110">
    <property type="match status" value="1"/>
</dbReference>
<protein>
    <recommendedName>
        <fullName evidence="2">GST N-terminal domain-containing protein</fullName>
    </recommendedName>
</protein>
<evidence type="ECO:0000313" key="4">
    <source>
        <dbReference type="Proteomes" id="UP000663842"/>
    </source>
</evidence>
<feature type="domain" description="GST N-terminal" evidence="2">
    <location>
        <begin position="248"/>
        <end position="327"/>
    </location>
</feature>
<dbReference type="SUPFAM" id="SSF52833">
    <property type="entry name" value="Thioredoxin-like"/>
    <property type="match status" value="1"/>
</dbReference>
<comment type="caution">
    <text evidence="3">The sequence shown here is derived from an EMBL/GenBank/DDBJ whole genome shotgun (WGS) entry which is preliminary data.</text>
</comment>
<sequence length="342" mass="39366">MGNTTSEVSSGVKAQINSGGQGPELYRFVDMTGGGEFIEVMRVANRTKDYTQIDAMIREHIPRFLYNEGEGKLANYKLSLRKIRRYYSVCLLFLLIIISLVIYDQHGTSTYIIRKDFSHVFKGQQFSIYNGSEENLCYQIQSQLAPLQKIEIIIRPSNQVVAKLETRRTIFLYEANISILDRCSNQWTNGEIQEQFSFHLDRYIIEWNSDIITMETGSTSFSTRFLHRDGGDILAQYYKLDGITNMSKELILYHYPQSPFAEKVRTAMGLKNLKWFSVITNRIPPRPHLDVLTGGYRRIPVLQVGADMYCDTHLILRTLDRLRPESPSFFSNSLTQPVLVVG</sequence>
<dbReference type="InterPro" id="IPR004045">
    <property type="entry name" value="Glutathione_S-Trfase_N"/>
</dbReference>
<name>A0A818ZVD1_9BILA</name>
<dbReference type="Proteomes" id="UP000663842">
    <property type="component" value="Unassembled WGS sequence"/>
</dbReference>
<gene>
    <name evidence="3" type="ORF">UXM345_LOCUS2985</name>
</gene>
<proteinExistence type="predicted"/>
<keyword evidence="1" id="KW-0472">Membrane</keyword>
<evidence type="ECO:0000259" key="2">
    <source>
        <dbReference type="PROSITE" id="PS50404"/>
    </source>
</evidence>
<organism evidence="3 4">
    <name type="scientific">Rotaria magnacalcarata</name>
    <dbReference type="NCBI Taxonomy" id="392030"/>
    <lineage>
        <taxon>Eukaryota</taxon>
        <taxon>Metazoa</taxon>
        <taxon>Spiralia</taxon>
        <taxon>Gnathifera</taxon>
        <taxon>Rotifera</taxon>
        <taxon>Eurotatoria</taxon>
        <taxon>Bdelloidea</taxon>
        <taxon>Philodinida</taxon>
        <taxon>Philodinidae</taxon>
        <taxon>Rotaria</taxon>
    </lineage>
</organism>
<dbReference type="Pfam" id="PF13417">
    <property type="entry name" value="GST_N_3"/>
    <property type="match status" value="1"/>
</dbReference>
<evidence type="ECO:0000256" key="1">
    <source>
        <dbReference type="SAM" id="Phobius"/>
    </source>
</evidence>
<keyword evidence="1" id="KW-0812">Transmembrane</keyword>
<evidence type="ECO:0000313" key="3">
    <source>
        <dbReference type="EMBL" id="CAF3768526.1"/>
    </source>
</evidence>
<accession>A0A818ZVD1</accession>
<dbReference type="EMBL" id="CAJOBF010000186">
    <property type="protein sequence ID" value="CAF3768526.1"/>
    <property type="molecule type" value="Genomic_DNA"/>
</dbReference>
<dbReference type="PROSITE" id="PS50404">
    <property type="entry name" value="GST_NTER"/>
    <property type="match status" value="1"/>
</dbReference>